<feature type="domain" description="Uncharacterized protein YfbK C-terminal" evidence="1">
    <location>
        <begin position="4"/>
        <end position="68"/>
    </location>
</feature>
<name>A0A1Z4VA67_9CYAN</name>
<dbReference type="KEGG" id="dcm:NIES806_46340"/>
<keyword evidence="3" id="KW-1185">Reference proteome</keyword>
<dbReference type="Proteomes" id="UP000218702">
    <property type="component" value="Chromosome"/>
</dbReference>
<dbReference type="InterPro" id="IPR021908">
    <property type="entry name" value="YfbK_C"/>
</dbReference>
<dbReference type="EMBL" id="AP018316">
    <property type="protein sequence ID" value="BAZ88397.1"/>
    <property type="molecule type" value="Genomic_DNA"/>
</dbReference>
<proteinExistence type="predicted"/>
<evidence type="ECO:0000259" key="1">
    <source>
        <dbReference type="Pfam" id="PF12034"/>
    </source>
</evidence>
<reference evidence="2 3" key="1">
    <citation type="submission" date="2017-06" db="EMBL/GenBank/DDBJ databases">
        <title>Genome sequencing of cyanobaciteial culture collection at National Institute for Environmental Studies (NIES).</title>
        <authorList>
            <person name="Hirose Y."/>
            <person name="Shimura Y."/>
            <person name="Fujisawa T."/>
            <person name="Nakamura Y."/>
            <person name="Kawachi M."/>
        </authorList>
    </citation>
    <scope>NUCLEOTIDE SEQUENCE [LARGE SCALE GENOMIC DNA]</scope>
    <source>
        <strain evidence="2 3">NIES-806</strain>
    </source>
</reference>
<organism evidence="2 3">
    <name type="scientific">Dolichospermum compactum NIES-806</name>
    <dbReference type="NCBI Taxonomy" id="1973481"/>
    <lineage>
        <taxon>Bacteria</taxon>
        <taxon>Bacillati</taxon>
        <taxon>Cyanobacteriota</taxon>
        <taxon>Cyanophyceae</taxon>
        <taxon>Nostocales</taxon>
        <taxon>Aphanizomenonaceae</taxon>
        <taxon>Dolichospermum</taxon>
        <taxon>Dolichospermum compactum</taxon>
    </lineage>
</organism>
<sequence>MNSKLTESPSTNLRFAAAVATFGMILRDSEYKGNANYDSVMKLATQGQGEDQEGYRGEFMRLVEKSRDLMIRK</sequence>
<dbReference type="Pfam" id="PF12034">
    <property type="entry name" value="YfbK_C"/>
    <property type="match status" value="1"/>
</dbReference>
<evidence type="ECO:0000313" key="2">
    <source>
        <dbReference type="EMBL" id="BAZ88397.1"/>
    </source>
</evidence>
<evidence type="ECO:0000313" key="3">
    <source>
        <dbReference type="Proteomes" id="UP000218702"/>
    </source>
</evidence>
<protein>
    <submittedName>
        <fullName evidence="2">von Willebrand factor type A domain-containing protein</fullName>
    </submittedName>
</protein>
<gene>
    <name evidence="2" type="ORF">NIES806_46340</name>
</gene>
<accession>A0A1Z4VA67</accession>
<dbReference type="AlphaFoldDB" id="A0A1Z4VA67"/>